<dbReference type="EMBL" id="JBHUGD010000003">
    <property type="protein sequence ID" value="MFD1946686.1"/>
    <property type="molecule type" value="Genomic_DNA"/>
</dbReference>
<accession>A0ABW4TL96</accession>
<keyword evidence="2" id="KW-1185">Reference proteome</keyword>
<organism evidence="1 2">
    <name type="scientific">Nocardioides aestuarii</name>
    <dbReference type="NCBI Taxonomy" id="252231"/>
    <lineage>
        <taxon>Bacteria</taxon>
        <taxon>Bacillati</taxon>
        <taxon>Actinomycetota</taxon>
        <taxon>Actinomycetes</taxon>
        <taxon>Propionibacteriales</taxon>
        <taxon>Nocardioidaceae</taxon>
        <taxon>Nocardioides</taxon>
    </lineage>
</organism>
<dbReference type="InterPro" id="IPR029058">
    <property type="entry name" value="AB_hydrolase_fold"/>
</dbReference>
<protein>
    <submittedName>
        <fullName evidence="1">Alpha/beta hydrolase family protein</fullName>
        <ecNumber evidence="1">3.4.-.-</ecNumber>
    </submittedName>
</protein>
<dbReference type="EC" id="3.4.-.-" evidence="1"/>
<dbReference type="RefSeq" id="WP_343917070.1">
    <property type="nucleotide sequence ID" value="NZ_BAAAJT010000002.1"/>
</dbReference>
<dbReference type="GO" id="GO:0016787">
    <property type="term" value="F:hydrolase activity"/>
    <property type="evidence" value="ECO:0007669"/>
    <property type="project" value="UniProtKB-KW"/>
</dbReference>
<proteinExistence type="predicted"/>
<evidence type="ECO:0000313" key="2">
    <source>
        <dbReference type="Proteomes" id="UP001597351"/>
    </source>
</evidence>
<sequence length="309" mass="34125">MSGTAPAPAAPTPVMVEDVAGSDRPAHYLLAESLDGLYIPYALRLPDGPGPHPFVVIAYGNGGGGMAWLRDRVHRFRHVTDVLLDAGYACAWIRYRTEVELGYQTGGALRTTIRQGMGLMNRAPLEYEDEVAVLRHAAAHPAIDGDRLFHVGVSHAGEMLFKLLSHYPGLLRAGVAAEPANHELLTLRLEDVETVTTIGGLRDIESMEIRSVERARARISDKDEVAARLEAVDIPVLVLGREQDELQGIFRLTYDLLAEHREDAEWRSWSHDVHGYLYPECDADGVPRVDDVQREALAAVVDFLDRHNG</sequence>
<name>A0ABW4TL96_9ACTN</name>
<dbReference type="Proteomes" id="UP001597351">
    <property type="component" value="Unassembled WGS sequence"/>
</dbReference>
<evidence type="ECO:0000313" key="1">
    <source>
        <dbReference type="EMBL" id="MFD1946686.1"/>
    </source>
</evidence>
<reference evidence="2" key="1">
    <citation type="journal article" date="2019" name="Int. J. Syst. Evol. Microbiol.">
        <title>The Global Catalogue of Microorganisms (GCM) 10K type strain sequencing project: providing services to taxonomists for standard genome sequencing and annotation.</title>
        <authorList>
            <consortium name="The Broad Institute Genomics Platform"/>
            <consortium name="The Broad Institute Genome Sequencing Center for Infectious Disease"/>
            <person name="Wu L."/>
            <person name="Ma J."/>
        </authorList>
    </citation>
    <scope>NUCLEOTIDE SEQUENCE [LARGE SCALE GENOMIC DNA]</scope>
    <source>
        <strain evidence="2">CGMCC 1.12477</strain>
    </source>
</reference>
<comment type="caution">
    <text evidence="1">The sequence shown here is derived from an EMBL/GenBank/DDBJ whole genome shotgun (WGS) entry which is preliminary data.</text>
</comment>
<gene>
    <name evidence="1" type="ORF">ACFSDE_07780</name>
</gene>
<dbReference type="SUPFAM" id="SSF53474">
    <property type="entry name" value="alpha/beta-Hydrolases"/>
    <property type="match status" value="1"/>
</dbReference>
<dbReference type="Gene3D" id="3.40.50.1820">
    <property type="entry name" value="alpha/beta hydrolase"/>
    <property type="match status" value="1"/>
</dbReference>
<keyword evidence="1" id="KW-0378">Hydrolase</keyword>